<feature type="domain" description="Phytochrome chromophore attachment site" evidence="3">
    <location>
        <begin position="146"/>
        <end position="223"/>
    </location>
</feature>
<protein>
    <submittedName>
        <fullName evidence="5">Uncharacterized protein</fullName>
    </submittedName>
</protein>
<comment type="caution">
    <text evidence="5">The sequence shown here is derived from an EMBL/GenBank/DDBJ whole genome shotgun (WGS) entry which is preliminary data.</text>
</comment>
<evidence type="ECO:0000259" key="3">
    <source>
        <dbReference type="PROSITE" id="PS50046"/>
    </source>
</evidence>
<dbReference type="CDD" id="cd00082">
    <property type="entry name" value="HisKA"/>
    <property type="match status" value="1"/>
</dbReference>
<dbReference type="Pfam" id="PF00512">
    <property type="entry name" value="HisKA"/>
    <property type="match status" value="1"/>
</dbReference>
<keyword evidence="6" id="KW-1185">Reference proteome</keyword>
<dbReference type="OrthoDB" id="2015534at2759"/>
<dbReference type="InterPro" id="IPR003661">
    <property type="entry name" value="HisK_dim/P_dom"/>
</dbReference>
<keyword evidence="2" id="KW-0675">Receptor</keyword>
<reference evidence="5" key="1">
    <citation type="journal article" date="2020" name="bioRxiv">
        <title>Hybrid origin of Populus tomentosa Carr. identified through genome sequencing and phylogenomic analysis.</title>
        <authorList>
            <person name="An X."/>
            <person name="Gao K."/>
            <person name="Chen Z."/>
            <person name="Li J."/>
            <person name="Yang X."/>
            <person name="Yang X."/>
            <person name="Zhou J."/>
            <person name="Guo T."/>
            <person name="Zhao T."/>
            <person name="Huang S."/>
            <person name="Miao D."/>
            <person name="Khan W.U."/>
            <person name="Rao P."/>
            <person name="Ye M."/>
            <person name="Lei B."/>
            <person name="Liao W."/>
            <person name="Wang J."/>
            <person name="Ji L."/>
            <person name="Li Y."/>
            <person name="Guo B."/>
            <person name="Mustafa N.S."/>
            <person name="Li S."/>
            <person name="Yun Q."/>
            <person name="Keller S.R."/>
            <person name="Mao J."/>
            <person name="Zhang R."/>
            <person name="Strauss S.H."/>
        </authorList>
    </citation>
    <scope>NUCLEOTIDE SEQUENCE</scope>
    <source>
        <strain evidence="5">GM15</strain>
        <tissue evidence="5">Leaf</tissue>
    </source>
</reference>
<dbReference type="PROSITE" id="PS50112">
    <property type="entry name" value="PAS"/>
    <property type="match status" value="1"/>
</dbReference>
<comment type="similarity">
    <text evidence="1">Belongs to the phytochrome family.</text>
</comment>
<dbReference type="Gene3D" id="3.30.450.270">
    <property type="match status" value="1"/>
</dbReference>
<dbReference type="Pfam" id="PF00360">
    <property type="entry name" value="PHY"/>
    <property type="match status" value="1"/>
</dbReference>
<dbReference type="InterPro" id="IPR029016">
    <property type="entry name" value="GAF-like_dom_sf"/>
</dbReference>
<evidence type="ECO:0000313" key="6">
    <source>
        <dbReference type="Proteomes" id="UP000886885"/>
    </source>
</evidence>
<dbReference type="Gene3D" id="1.10.287.130">
    <property type="match status" value="1"/>
</dbReference>
<dbReference type="InterPro" id="IPR016132">
    <property type="entry name" value="Phyto_chromo_attachment"/>
</dbReference>
<dbReference type="GO" id="GO:0006355">
    <property type="term" value="P:regulation of DNA-templated transcription"/>
    <property type="evidence" value="ECO:0007669"/>
    <property type="project" value="InterPro"/>
</dbReference>
<dbReference type="SMART" id="SM00388">
    <property type="entry name" value="HisKA"/>
    <property type="match status" value="1"/>
</dbReference>
<accession>A0A8X8BZL8</accession>
<dbReference type="SUPFAM" id="SSF55781">
    <property type="entry name" value="GAF domain-like"/>
    <property type="match status" value="2"/>
</dbReference>
<dbReference type="EMBL" id="JAAWWB010001759">
    <property type="protein sequence ID" value="KAG6735742.1"/>
    <property type="molecule type" value="Genomic_DNA"/>
</dbReference>
<dbReference type="PROSITE" id="PS50046">
    <property type="entry name" value="PHYTOCHROME_2"/>
    <property type="match status" value="1"/>
</dbReference>
<dbReference type="InterPro" id="IPR000014">
    <property type="entry name" value="PAS"/>
</dbReference>
<organism evidence="5 6">
    <name type="scientific">Populus tomentosa</name>
    <name type="common">Chinese white poplar</name>
    <dbReference type="NCBI Taxonomy" id="118781"/>
    <lineage>
        <taxon>Eukaryota</taxon>
        <taxon>Viridiplantae</taxon>
        <taxon>Streptophyta</taxon>
        <taxon>Embryophyta</taxon>
        <taxon>Tracheophyta</taxon>
        <taxon>Spermatophyta</taxon>
        <taxon>Magnoliopsida</taxon>
        <taxon>eudicotyledons</taxon>
        <taxon>Gunneridae</taxon>
        <taxon>Pentapetalae</taxon>
        <taxon>rosids</taxon>
        <taxon>fabids</taxon>
        <taxon>Malpighiales</taxon>
        <taxon>Salicaceae</taxon>
        <taxon>Saliceae</taxon>
        <taxon>Populus</taxon>
    </lineage>
</organism>
<dbReference type="PANTHER" id="PTHR47876:SF3">
    <property type="entry name" value="PHYTOCHROME 1"/>
    <property type="match status" value="1"/>
</dbReference>
<feature type="domain" description="PAS" evidence="4">
    <location>
        <begin position="469"/>
        <end position="518"/>
    </location>
</feature>
<gene>
    <name evidence="5" type="ORF">POTOM_061596</name>
</gene>
<dbReference type="PANTHER" id="PTHR47876">
    <property type="entry name" value="OS08G0260000 PROTEIN"/>
    <property type="match status" value="1"/>
</dbReference>
<dbReference type="Gene3D" id="3.30.450.40">
    <property type="match status" value="1"/>
</dbReference>
<dbReference type="InterPro" id="IPR043150">
    <property type="entry name" value="Phytochrome_PHY_sf"/>
</dbReference>
<evidence type="ECO:0000313" key="5">
    <source>
        <dbReference type="EMBL" id="KAG6735742.1"/>
    </source>
</evidence>
<dbReference type="Proteomes" id="UP000886885">
    <property type="component" value="Unassembled WGS sequence"/>
</dbReference>
<dbReference type="Pfam" id="PF00989">
    <property type="entry name" value="PAS"/>
    <property type="match status" value="1"/>
</dbReference>
<sequence>MKLALHAIIGVTKAAVLVKPTNHGEGTYISSSQTRTSVTASVFEFEQRQTTPSRKSSISVNGAQAALLITPSSACTDSVGGDQPPSHAVPSVGETSCFSGIGTDIRTIFTAPSASALQKAIGFGDLYNHTSLQPKQLLGCSLCLVEAWKALDTMVQEVFELTGYDRAMAYKFHDDDHGEVVSEVTKPGMEPLLGLHYPATDIPSGFTLLFMKNKVRMIVDCHARNMSSSSIAIHGQQGLELENQIVEKNIPPHPDTLCDMLMRECTIGYCDTEPEHYGSGKVDGAVLFYRNKIWRFEYRQLVWMQGTQGALALDCCRNSMGWCKDMNRGEKEDGRRMHPRSSFKAFLEVVKTRSLPWKDYEMDAIHSLQLILRNTFKDIETMDVDTQNNSCKAKRPQNEVDVDGLVNGVKIAKISELTGLLVDKAIGKHLLTLVEDSSVVYSQKNCYLGIAGFTARRWSMDKFTRIEGDYKAIVQNRNPLIPPIFGTDEFGWCSEWNPAMTNLDCWKREEVLDKMLLLGEVFGLNMACCRLKNQEAFVNPRSGGMPAVCAVRNWTERVQSLGYSDFLQLASQELQQALHVQRLSEQTALKRLKALAYLKKQIRNPLSGIIFSGKMMEGTELGAEQKELLHTSAQCQCQLSKILDDSDLDSIIEGGHVQ</sequence>
<dbReference type="InterPro" id="IPR013767">
    <property type="entry name" value="PAS_fold"/>
</dbReference>
<proteinExistence type="inferred from homology"/>
<dbReference type="GO" id="GO:0009584">
    <property type="term" value="P:detection of visible light"/>
    <property type="evidence" value="ECO:0007669"/>
    <property type="project" value="InterPro"/>
</dbReference>
<dbReference type="GO" id="GO:0000155">
    <property type="term" value="F:phosphorelay sensor kinase activity"/>
    <property type="evidence" value="ECO:0007669"/>
    <property type="project" value="InterPro"/>
</dbReference>
<evidence type="ECO:0000256" key="2">
    <source>
        <dbReference type="ARBA" id="ARBA00023170"/>
    </source>
</evidence>
<dbReference type="InterPro" id="IPR013515">
    <property type="entry name" value="Phytochrome_cen-reg"/>
</dbReference>
<evidence type="ECO:0000256" key="1">
    <source>
        <dbReference type="ARBA" id="ARBA00008235"/>
    </source>
</evidence>
<evidence type="ECO:0000259" key="4">
    <source>
        <dbReference type="PROSITE" id="PS50112"/>
    </source>
</evidence>
<dbReference type="AlphaFoldDB" id="A0A8X8BZL8"/>
<name>A0A8X8BZL8_POPTO</name>